<proteinExistence type="predicted"/>
<protein>
    <submittedName>
        <fullName evidence="2">Uncharacterized protein</fullName>
    </submittedName>
</protein>
<dbReference type="EMBL" id="RJKX01000016">
    <property type="protein sequence ID" value="ROP83918.1"/>
    <property type="molecule type" value="Genomic_DNA"/>
</dbReference>
<evidence type="ECO:0000313" key="2">
    <source>
        <dbReference type="EMBL" id="ROP83918.1"/>
    </source>
</evidence>
<feature type="region of interest" description="Disordered" evidence="1">
    <location>
        <begin position="136"/>
        <end position="182"/>
    </location>
</feature>
<organism evidence="2 3">
    <name type="scientific">Stella humosa</name>
    <dbReference type="NCBI Taxonomy" id="94"/>
    <lineage>
        <taxon>Bacteria</taxon>
        <taxon>Pseudomonadati</taxon>
        <taxon>Pseudomonadota</taxon>
        <taxon>Alphaproteobacteria</taxon>
        <taxon>Rhodospirillales</taxon>
        <taxon>Stellaceae</taxon>
        <taxon>Stella</taxon>
    </lineage>
</organism>
<dbReference type="OrthoDB" id="10004376at2"/>
<keyword evidence="3" id="KW-1185">Reference proteome</keyword>
<name>A0A3N1L000_9PROT</name>
<evidence type="ECO:0000313" key="3">
    <source>
        <dbReference type="Proteomes" id="UP000278222"/>
    </source>
</evidence>
<reference evidence="2 3" key="1">
    <citation type="submission" date="2018-11" db="EMBL/GenBank/DDBJ databases">
        <title>Genomic Encyclopedia of Type Strains, Phase IV (KMG-IV): sequencing the most valuable type-strain genomes for metagenomic binning, comparative biology and taxonomic classification.</title>
        <authorList>
            <person name="Goeker M."/>
        </authorList>
    </citation>
    <scope>NUCLEOTIDE SEQUENCE [LARGE SCALE GENOMIC DNA]</scope>
    <source>
        <strain evidence="2 3">DSM 5900</strain>
    </source>
</reference>
<gene>
    <name evidence="2" type="ORF">EDC65_4567</name>
</gene>
<evidence type="ECO:0000256" key="1">
    <source>
        <dbReference type="SAM" id="MobiDB-lite"/>
    </source>
</evidence>
<sequence>MAPPPKPRGRGAIQPRPSRAFEAPAAIELFRVIGRRPSAVWVDNSGALASAGPNSQRLREPVCWRTRTNAGDQIQERVGGFFVVTASDSCHPILLCPPEPLQPDTAFVHAQAAQARDVARVAELVAEGKLIEVVGRRPKTPPSRPGDTLLPEDHPLIVEQRPDVLDETPAFPRRAGSGRSWS</sequence>
<comment type="caution">
    <text evidence="2">The sequence shown here is derived from an EMBL/GenBank/DDBJ whole genome shotgun (WGS) entry which is preliminary data.</text>
</comment>
<dbReference type="Proteomes" id="UP000278222">
    <property type="component" value="Unassembled WGS sequence"/>
</dbReference>
<feature type="compositionally biased region" description="Basic and acidic residues" evidence="1">
    <location>
        <begin position="151"/>
        <end position="164"/>
    </location>
</feature>
<dbReference type="RefSeq" id="WP_123693855.1">
    <property type="nucleotide sequence ID" value="NZ_AP019700.1"/>
</dbReference>
<dbReference type="AlphaFoldDB" id="A0A3N1L000"/>
<accession>A0A3N1L000</accession>